<feature type="compositionally biased region" description="Basic and acidic residues" evidence="1">
    <location>
        <begin position="1"/>
        <end position="13"/>
    </location>
</feature>
<keyword evidence="4" id="KW-1185">Reference proteome</keyword>
<accession>A0A5J5EER3</accession>
<feature type="domain" description="Myb/SANT-like" evidence="2">
    <location>
        <begin position="95"/>
        <end position="153"/>
    </location>
</feature>
<evidence type="ECO:0000259" key="2">
    <source>
        <dbReference type="Pfam" id="PF12776"/>
    </source>
</evidence>
<feature type="region of interest" description="Disordered" evidence="1">
    <location>
        <begin position="1"/>
        <end position="59"/>
    </location>
</feature>
<dbReference type="InParanoid" id="A0A5J5EER3"/>
<proteinExistence type="predicted"/>
<evidence type="ECO:0000313" key="3">
    <source>
        <dbReference type="EMBL" id="KAA8893459.1"/>
    </source>
</evidence>
<dbReference type="AlphaFoldDB" id="A0A5J5EER3"/>
<comment type="caution">
    <text evidence="3">The sequence shown here is derived from an EMBL/GenBank/DDBJ whole genome shotgun (WGS) entry which is preliminary data.</text>
</comment>
<organism evidence="3 4">
    <name type="scientific">Sphaerosporella brunnea</name>
    <dbReference type="NCBI Taxonomy" id="1250544"/>
    <lineage>
        <taxon>Eukaryota</taxon>
        <taxon>Fungi</taxon>
        <taxon>Dikarya</taxon>
        <taxon>Ascomycota</taxon>
        <taxon>Pezizomycotina</taxon>
        <taxon>Pezizomycetes</taxon>
        <taxon>Pezizales</taxon>
        <taxon>Pyronemataceae</taxon>
        <taxon>Sphaerosporella</taxon>
    </lineage>
</organism>
<dbReference type="PANTHER" id="PTHR47072">
    <property type="match status" value="1"/>
</dbReference>
<dbReference type="Pfam" id="PF12776">
    <property type="entry name" value="Myb_DNA-bind_3"/>
    <property type="match status" value="1"/>
</dbReference>
<evidence type="ECO:0000256" key="1">
    <source>
        <dbReference type="SAM" id="MobiDB-lite"/>
    </source>
</evidence>
<feature type="compositionally biased region" description="Basic and acidic residues" evidence="1">
    <location>
        <begin position="38"/>
        <end position="48"/>
    </location>
</feature>
<evidence type="ECO:0000313" key="4">
    <source>
        <dbReference type="Proteomes" id="UP000326924"/>
    </source>
</evidence>
<protein>
    <recommendedName>
        <fullName evidence="2">Myb/SANT-like domain-containing protein</fullName>
    </recommendedName>
</protein>
<dbReference type="OrthoDB" id="1937145at2759"/>
<dbReference type="InterPro" id="IPR024752">
    <property type="entry name" value="Myb/SANT-like_dom"/>
</dbReference>
<reference evidence="3 4" key="1">
    <citation type="submission" date="2019-09" db="EMBL/GenBank/DDBJ databases">
        <title>Draft genome of the ectomycorrhizal ascomycete Sphaerosporella brunnea.</title>
        <authorList>
            <consortium name="DOE Joint Genome Institute"/>
            <person name="Benucci G.M."/>
            <person name="Marozzi G."/>
            <person name="Antonielli L."/>
            <person name="Sanchez S."/>
            <person name="Marco P."/>
            <person name="Wang X."/>
            <person name="Falini L.B."/>
            <person name="Barry K."/>
            <person name="Haridas S."/>
            <person name="Lipzen A."/>
            <person name="Labutti K."/>
            <person name="Grigoriev I.V."/>
            <person name="Murat C."/>
            <person name="Martin F."/>
            <person name="Albertini E."/>
            <person name="Donnini D."/>
            <person name="Bonito G."/>
        </authorList>
    </citation>
    <scope>NUCLEOTIDE SEQUENCE [LARGE SCALE GENOMIC DNA]</scope>
    <source>
        <strain evidence="3 4">Sb_GMNB300</strain>
    </source>
</reference>
<dbReference type="EMBL" id="VXIS01000438">
    <property type="protein sequence ID" value="KAA8893459.1"/>
    <property type="molecule type" value="Genomic_DNA"/>
</dbReference>
<sequence length="154" mass="16825">MSMTHDLKSKSESYEGGAISVRALTPTVVETVQQSSTRDVEKGKETAARTKVKGAAKGAAKEVAKTATQKQVRKAGKKKEIGAYDEDIEKSGNASWTDDMTTTLVRKMLNMKRAGRQSNNGWKKSAWSEACKTLNKGYGLSFTTDKLKNKMNSV</sequence>
<dbReference type="Proteomes" id="UP000326924">
    <property type="component" value="Unassembled WGS sequence"/>
</dbReference>
<feature type="compositionally biased region" description="Polar residues" evidence="1">
    <location>
        <begin position="28"/>
        <end position="37"/>
    </location>
</feature>
<dbReference type="PANTHER" id="PTHR47072:SF4">
    <property type="entry name" value="MYB_SANT-LIKE DOMAIN-CONTAINING PROTEIN"/>
    <property type="match status" value="1"/>
</dbReference>
<gene>
    <name evidence="3" type="ORF">FN846DRAFT_1004764</name>
</gene>
<name>A0A5J5EER3_9PEZI</name>